<name>A0A2H3NYR5_9BACT</name>
<evidence type="ECO:0000313" key="1">
    <source>
        <dbReference type="EMBL" id="PEN05789.1"/>
    </source>
</evidence>
<gene>
    <name evidence="1" type="ORF">CRI93_11850</name>
</gene>
<keyword evidence="2" id="KW-1185">Reference proteome</keyword>
<dbReference type="InterPro" id="IPR007454">
    <property type="entry name" value="UPF0250_YbeD-like"/>
</dbReference>
<reference evidence="1 2" key="1">
    <citation type="submission" date="2017-10" db="EMBL/GenBank/DDBJ databases">
        <title>Draft genome of Longimonas halophila.</title>
        <authorList>
            <person name="Goh K.M."/>
            <person name="Shamsir M.S."/>
            <person name="Lim S.W."/>
        </authorList>
    </citation>
    <scope>NUCLEOTIDE SEQUENCE [LARGE SCALE GENOMIC DNA]</scope>
    <source>
        <strain evidence="1 2">KCTC 42399</strain>
    </source>
</reference>
<dbReference type="Gene3D" id="3.30.70.260">
    <property type="match status" value="1"/>
</dbReference>
<dbReference type="SUPFAM" id="SSF117991">
    <property type="entry name" value="YbeD/HP0495-like"/>
    <property type="match status" value="1"/>
</dbReference>
<protein>
    <submittedName>
        <fullName evidence="1">DUF493 domain-containing protein</fullName>
    </submittedName>
</protein>
<proteinExistence type="predicted"/>
<dbReference type="Pfam" id="PF04359">
    <property type="entry name" value="DUF493"/>
    <property type="match status" value="1"/>
</dbReference>
<dbReference type="InterPro" id="IPR027471">
    <property type="entry name" value="YbeD-like_sf"/>
</dbReference>
<dbReference type="OrthoDB" id="5616097at2"/>
<evidence type="ECO:0000313" key="2">
    <source>
        <dbReference type="Proteomes" id="UP000221024"/>
    </source>
</evidence>
<dbReference type="AlphaFoldDB" id="A0A2H3NYR5"/>
<organism evidence="1 2">
    <name type="scientific">Longimonas halophila</name>
    <dbReference type="NCBI Taxonomy" id="1469170"/>
    <lineage>
        <taxon>Bacteria</taxon>
        <taxon>Pseudomonadati</taxon>
        <taxon>Rhodothermota</taxon>
        <taxon>Rhodothermia</taxon>
        <taxon>Rhodothermales</taxon>
        <taxon>Salisaetaceae</taxon>
        <taxon>Longimonas</taxon>
    </lineage>
</organism>
<accession>A0A2H3NYR5</accession>
<dbReference type="EMBL" id="PDEP01000011">
    <property type="protein sequence ID" value="PEN05789.1"/>
    <property type="molecule type" value="Genomic_DNA"/>
</dbReference>
<comment type="caution">
    <text evidence="1">The sequence shown here is derived from an EMBL/GenBank/DDBJ whole genome shotgun (WGS) entry which is preliminary data.</text>
</comment>
<dbReference type="Proteomes" id="UP000221024">
    <property type="component" value="Unassembled WGS sequence"/>
</dbReference>
<sequence>MGNGALSDRPDGDGAWGRFKTLLDEQNEWPTRYTFKFIVPAEQLDEVKAVFGGHPVRVRESSKGTYKSVTARVQMASSEAVVDIYKEASSIEGIIPL</sequence>